<dbReference type="SUPFAM" id="SSF48403">
    <property type="entry name" value="Ankyrin repeat"/>
    <property type="match status" value="5"/>
</dbReference>
<feature type="repeat" description="ANK" evidence="3">
    <location>
        <begin position="1136"/>
        <end position="1157"/>
    </location>
</feature>
<dbReference type="PRINTS" id="PR01415">
    <property type="entry name" value="ANKYRIN"/>
</dbReference>
<reference evidence="5" key="2">
    <citation type="submission" date="2023-05" db="EMBL/GenBank/DDBJ databases">
        <authorList>
            <consortium name="Lawrence Berkeley National Laboratory"/>
            <person name="Steindorff A."/>
            <person name="Hensen N."/>
            <person name="Bonometti L."/>
            <person name="Westerberg I."/>
            <person name="Brannstrom I.O."/>
            <person name="Guillou S."/>
            <person name="Cros-Aarteil S."/>
            <person name="Calhoun S."/>
            <person name="Haridas S."/>
            <person name="Kuo A."/>
            <person name="Mondo S."/>
            <person name="Pangilinan J."/>
            <person name="Riley R."/>
            <person name="Labutti K."/>
            <person name="Andreopoulos B."/>
            <person name="Lipzen A."/>
            <person name="Chen C."/>
            <person name="Yanf M."/>
            <person name="Daum C."/>
            <person name="Ng V."/>
            <person name="Clum A."/>
            <person name="Ohm R."/>
            <person name="Martin F."/>
            <person name="Silar P."/>
            <person name="Natvig D."/>
            <person name="Lalanne C."/>
            <person name="Gautier V."/>
            <person name="Ament-Velasquez S.L."/>
            <person name="Kruys A."/>
            <person name="Hutchinson M.I."/>
            <person name="Powell A.J."/>
            <person name="Barry K."/>
            <person name="Miller A.N."/>
            <person name="Grigoriev I.V."/>
            <person name="Debuchy R."/>
            <person name="Gladieux P."/>
            <person name="Thoren M.H."/>
            <person name="Johannesson H."/>
        </authorList>
    </citation>
    <scope>NUCLEOTIDE SEQUENCE</scope>
    <source>
        <strain evidence="5">PSN293</strain>
    </source>
</reference>
<dbReference type="Gene3D" id="3.40.50.300">
    <property type="entry name" value="P-loop containing nucleotide triphosphate hydrolases"/>
    <property type="match status" value="1"/>
</dbReference>
<dbReference type="PROSITE" id="PS50088">
    <property type="entry name" value="ANK_REPEAT"/>
    <property type="match status" value="6"/>
</dbReference>
<protein>
    <submittedName>
        <fullName evidence="5">Ankyrin-2</fullName>
    </submittedName>
</protein>
<dbReference type="EMBL" id="MU858410">
    <property type="protein sequence ID" value="KAK4206451.1"/>
    <property type="molecule type" value="Genomic_DNA"/>
</dbReference>
<feature type="domain" description="Nephrocystin 3-like N-terminal" evidence="4">
    <location>
        <begin position="56"/>
        <end position="219"/>
    </location>
</feature>
<keyword evidence="1" id="KW-0677">Repeat</keyword>
<feature type="non-terminal residue" evidence="5">
    <location>
        <position position="1"/>
    </location>
</feature>
<evidence type="ECO:0000256" key="3">
    <source>
        <dbReference type="PROSITE-ProRule" id="PRU00023"/>
    </source>
</evidence>
<accession>A0AAN7AYT8</accession>
<feature type="repeat" description="ANK" evidence="3">
    <location>
        <begin position="567"/>
        <end position="599"/>
    </location>
</feature>
<dbReference type="InterPro" id="IPR027417">
    <property type="entry name" value="P-loop_NTPase"/>
</dbReference>
<dbReference type="InterPro" id="IPR036770">
    <property type="entry name" value="Ankyrin_rpt-contain_sf"/>
</dbReference>
<keyword evidence="2 3" id="KW-0040">ANK repeat</keyword>
<reference evidence="5" key="1">
    <citation type="journal article" date="2023" name="Mol. Phylogenet. Evol.">
        <title>Genome-scale phylogeny and comparative genomics of the fungal order Sordariales.</title>
        <authorList>
            <person name="Hensen N."/>
            <person name="Bonometti L."/>
            <person name="Westerberg I."/>
            <person name="Brannstrom I.O."/>
            <person name="Guillou S."/>
            <person name="Cros-Aarteil S."/>
            <person name="Calhoun S."/>
            <person name="Haridas S."/>
            <person name="Kuo A."/>
            <person name="Mondo S."/>
            <person name="Pangilinan J."/>
            <person name="Riley R."/>
            <person name="LaButti K."/>
            <person name="Andreopoulos B."/>
            <person name="Lipzen A."/>
            <person name="Chen C."/>
            <person name="Yan M."/>
            <person name="Daum C."/>
            <person name="Ng V."/>
            <person name="Clum A."/>
            <person name="Steindorff A."/>
            <person name="Ohm R.A."/>
            <person name="Martin F."/>
            <person name="Silar P."/>
            <person name="Natvig D.O."/>
            <person name="Lalanne C."/>
            <person name="Gautier V."/>
            <person name="Ament-Velasquez S.L."/>
            <person name="Kruys A."/>
            <person name="Hutchinson M.I."/>
            <person name="Powell A.J."/>
            <person name="Barry K."/>
            <person name="Miller A.N."/>
            <person name="Grigoriev I.V."/>
            <person name="Debuchy R."/>
            <person name="Gladieux P."/>
            <person name="Hiltunen Thoren M."/>
            <person name="Johannesson H."/>
        </authorList>
    </citation>
    <scope>NUCLEOTIDE SEQUENCE</scope>
    <source>
        <strain evidence="5">PSN293</strain>
    </source>
</reference>
<dbReference type="InterPro" id="IPR051165">
    <property type="entry name" value="Multifunctional_ANK_Repeat"/>
</dbReference>
<dbReference type="Proteomes" id="UP001301769">
    <property type="component" value="Unassembled WGS sequence"/>
</dbReference>
<keyword evidence="6" id="KW-1185">Reference proteome</keyword>
<evidence type="ECO:0000259" key="4">
    <source>
        <dbReference type="Pfam" id="PF24883"/>
    </source>
</evidence>
<gene>
    <name evidence="5" type="ORF">QBC37DRAFT_459106</name>
</gene>
<sequence length="2033" mass="226238">DDVDIINRDDVSNYNPENILPETPEVISEIREWIAPTDYNHESGEFQKHRASHMPGTGEWLFATPNYLKWHDAEDHGLLWIKGIPGSGKSVFAASLVDELAQEGHPVLFFFFRQIIDANHKPINLLRDWLAQILEYSPPLQVLLTPFVDEKSENKSAMHTISINDLWTYLKIALAHMPRAYLVADALEEMDKGNEVFLQALARLGSWQPGTVKVILTSRPVNTIEEPLRNIPGLQIRLEEKLVDLDISAYVQSCIKSSTIPTEDRQLIKEAIPGRANGLFLYAKLAMDAFLEPNADIRQVLKDLPADLNAMYTDLLREHGQRSEVPHDIQILILSWATHATRPLRLLELAEFVRTTYKADDREATIDIKAAKHLVRAACGPLLEILSDETVCVVHHSLTEFLNGSTRPHQRSCTTQHVEFPVLTAGTTHECLAISCLRYLNSGCLDGLEVENQRERVQADRNRKEIRHKARRLEYPALAYAADNWHVHVLRSEETATNLSATLFSHLEEFFSPGQRLDAWLDIKWRPEPTENITTYHIAARYGLAAYLILLVPHRPEKADIDARDAYQQTPLFLAAGKGHAAAVKILLDAGADPDAEERQGLKPLHESAKANHADVVRVLLEAGVSPLTEKTKEYPARRCGRSPSSIGHTPLMYACKAGHLEALEAFMPYLGQDAIYKALDWALESGRSGLVKRILQSPSIDLDNIITRGRPAFHKACRNADIESIEALLGLGMIPTISDLNLFLSGCSLTSPGPASRYPYRRDEVRVEDIKRGLDMFAVRGVPVDQCNPHLASKNTLLLRLLLQAGADPNAETEDGSTLLHGSLEGAGGWEIVTLVVEEGKADINRRRRRDGRTPLLAQLGDYACDLGNCLRFVEKYLPDCSLTDNKGEGPLTILMGMRQDTGKWTEFCELAKNLVEEGASVNQQDHSGKYPIHHANFENLALLVKLGADINARDHTGKTRLMQMVRMGGLQPEQMEKMLGLGARLDIRDFRGRTLLFESLLAYDRKKQSEYLIGLGLDPLVTDYSGSTLLHELAELFDGQWSPFDGVCFLTTLRDLIVLGVNANASNHAGRTILHILCTKLESVAICREILKCCNIESADHQGLRPIHLAAQKSEQFVFLLISAGADVSATTYQGKTPLHIAAEAGKSNIVGMLLGELGTGKYGDIASIIDVTDRAGHAALYYACKTGRPETVALLLGGAQLNEETGRIMAEVESTCSSETNPHSSTQLIDKSLRGTRYWDILNALVGFDAHFPPEIRPPIPQYWIPQDYPRALERMAQQPTSRLEETVRMLMSHGLDFSNAKSLPILQEAIKQGRRNHMDYVVRCMSTLSKLLPETSDADMDTMVDESNAQQSPDLWEAFSTRWYELREQSSATAFSETIPGSWPLAGQEHAQMELVMELLKQRRFTVVEAVSNSVGFDALLPSASKTPLHLLVSLGCADILAKAATTDQIQILDSLESCQDVKTPLIYAACERELPNMDVLRVLVERFNASCDVGPARTVNHQSSDFKLASSPLHQLAKGKHWWQVHQALPYLLSLPPELRPSLEIENSHGHTPLITALRDDHIFHTEAARMLTEAGANVNATCGESGDNETCLSLAGTDLEMVRLLLRHGAAVTGSALAGAIERNDEKLMGLLLSTGGDPNMRRYSHAPVNQEFYPRDLWYPLQEAAVKGQDAIVRQLLAHGADPFAESKVNQNSRWDPWHEATPAEDQGEQSYKTLTVLHEIIKANGSVVPFFELLPDLDIERRNEDGDTLLLAACRDPSVFSRMVTIHRKDSPLGEVLLERGADPRAVDKSNRNALHLLMQSLQYKCWSYLPPLSHSSLKMLLVQWPAEILSHRADETKGHDGSVDTLNTVLHCALQNVTTIIGLLLDSGSDPKAVNGEGNTALHILARGMEWRPASRRLFETFVRLGVDINATNKAGETPLYIFMKGSTEPIWGDVSKDMRPLVREIKDEDAAWRVFTDNGADFQARDHEGRCLLHAVATHEQVRRFKWLVEEMGLDPFTQDHKMRTSLDVAVACGIDGIVNLFK</sequence>
<feature type="repeat" description="ANK" evidence="3">
    <location>
        <begin position="1663"/>
        <end position="1695"/>
    </location>
</feature>
<dbReference type="SMART" id="SM00248">
    <property type="entry name" value="ANK"/>
    <property type="match status" value="22"/>
</dbReference>
<dbReference type="Gene3D" id="1.25.40.20">
    <property type="entry name" value="Ankyrin repeat-containing domain"/>
    <property type="match status" value="8"/>
</dbReference>
<evidence type="ECO:0000313" key="5">
    <source>
        <dbReference type="EMBL" id="KAK4206451.1"/>
    </source>
</evidence>
<proteinExistence type="predicted"/>
<dbReference type="InterPro" id="IPR002110">
    <property type="entry name" value="Ankyrin_rpt"/>
</dbReference>
<dbReference type="SUPFAM" id="SSF52540">
    <property type="entry name" value="P-loop containing nucleoside triphosphate hydrolases"/>
    <property type="match status" value="1"/>
</dbReference>
<dbReference type="PANTHER" id="PTHR24123">
    <property type="entry name" value="ANKYRIN REPEAT-CONTAINING"/>
    <property type="match status" value="1"/>
</dbReference>
<feature type="non-terminal residue" evidence="5">
    <location>
        <position position="2033"/>
    </location>
</feature>
<comment type="caution">
    <text evidence="5">The sequence shown here is derived from an EMBL/GenBank/DDBJ whole genome shotgun (WGS) entry which is preliminary data.</text>
</comment>
<dbReference type="InterPro" id="IPR056884">
    <property type="entry name" value="NPHP3-like_N"/>
</dbReference>
<dbReference type="Pfam" id="PF12796">
    <property type="entry name" value="Ank_2"/>
    <property type="match status" value="2"/>
</dbReference>
<dbReference type="Pfam" id="PF24883">
    <property type="entry name" value="NPHP3_N"/>
    <property type="match status" value="1"/>
</dbReference>
<feature type="repeat" description="ANK" evidence="3">
    <location>
        <begin position="1554"/>
        <end position="1589"/>
    </location>
</feature>
<dbReference type="PANTHER" id="PTHR24123:SF33">
    <property type="entry name" value="PROTEIN HOS4"/>
    <property type="match status" value="1"/>
</dbReference>
<evidence type="ECO:0000256" key="1">
    <source>
        <dbReference type="ARBA" id="ARBA00022737"/>
    </source>
</evidence>
<evidence type="ECO:0000313" key="6">
    <source>
        <dbReference type="Proteomes" id="UP001301769"/>
    </source>
</evidence>
<name>A0AAN7AYT8_9PEZI</name>
<evidence type="ECO:0000256" key="2">
    <source>
        <dbReference type="ARBA" id="ARBA00023043"/>
    </source>
</evidence>
<organism evidence="5 6">
    <name type="scientific">Rhypophila decipiens</name>
    <dbReference type="NCBI Taxonomy" id="261697"/>
    <lineage>
        <taxon>Eukaryota</taxon>
        <taxon>Fungi</taxon>
        <taxon>Dikarya</taxon>
        <taxon>Ascomycota</taxon>
        <taxon>Pezizomycotina</taxon>
        <taxon>Sordariomycetes</taxon>
        <taxon>Sordariomycetidae</taxon>
        <taxon>Sordariales</taxon>
        <taxon>Naviculisporaceae</taxon>
        <taxon>Rhypophila</taxon>
    </lineage>
</organism>
<dbReference type="PROSITE" id="PS50297">
    <property type="entry name" value="ANK_REP_REGION"/>
    <property type="match status" value="3"/>
</dbReference>
<feature type="repeat" description="ANK" evidence="3">
    <location>
        <begin position="600"/>
        <end position="632"/>
    </location>
</feature>
<feature type="repeat" description="ANK" evidence="3">
    <location>
        <begin position="1886"/>
        <end position="1923"/>
    </location>
</feature>